<feature type="compositionally biased region" description="Low complexity" evidence="1">
    <location>
        <begin position="218"/>
        <end position="235"/>
    </location>
</feature>
<evidence type="ECO:0000313" key="2">
    <source>
        <dbReference type="EMBL" id="CAD8281360.1"/>
    </source>
</evidence>
<feature type="region of interest" description="Disordered" evidence="1">
    <location>
        <begin position="486"/>
        <end position="518"/>
    </location>
</feature>
<feature type="compositionally biased region" description="Low complexity" evidence="1">
    <location>
        <begin position="335"/>
        <end position="348"/>
    </location>
</feature>
<feature type="region of interest" description="Disordered" evidence="1">
    <location>
        <begin position="533"/>
        <end position="552"/>
    </location>
</feature>
<organism evidence="2">
    <name type="scientific">Chlamydomonas euryale</name>
    <dbReference type="NCBI Taxonomy" id="1486919"/>
    <lineage>
        <taxon>Eukaryota</taxon>
        <taxon>Viridiplantae</taxon>
        <taxon>Chlorophyta</taxon>
        <taxon>core chlorophytes</taxon>
        <taxon>Chlorophyceae</taxon>
        <taxon>CS clade</taxon>
        <taxon>Chlamydomonadales</taxon>
        <taxon>Chlamydomonadaceae</taxon>
        <taxon>Chlamydomonas</taxon>
    </lineage>
</organism>
<feature type="region of interest" description="Disordered" evidence="1">
    <location>
        <begin position="193"/>
        <end position="237"/>
    </location>
</feature>
<feature type="compositionally biased region" description="Basic and acidic residues" evidence="1">
    <location>
        <begin position="486"/>
        <end position="496"/>
    </location>
</feature>
<feature type="compositionally biased region" description="Basic and acidic residues" evidence="1">
    <location>
        <begin position="355"/>
        <end position="373"/>
    </location>
</feature>
<feature type="region of interest" description="Disordered" evidence="1">
    <location>
        <begin position="102"/>
        <end position="127"/>
    </location>
</feature>
<name>A0A7R9V1L4_9CHLO</name>
<feature type="region of interest" description="Disordered" evidence="1">
    <location>
        <begin position="61"/>
        <end position="81"/>
    </location>
</feature>
<evidence type="ECO:0000256" key="1">
    <source>
        <dbReference type="SAM" id="MobiDB-lite"/>
    </source>
</evidence>
<gene>
    <name evidence="2" type="ORF">CEUR00632_LOCUS1395</name>
</gene>
<feature type="compositionally biased region" description="Low complexity" evidence="1">
    <location>
        <begin position="417"/>
        <end position="430"/>
    </location>
</feature>
<dbReference type="EMBL" id="HBEC01002945">
    <property type="protein sequence ID" value="CAD8281360.1"/>
    <property type="molecule type" value="Transcribed_RNA"/>
</dbReference>
<dbReference type="AlphaFoldDB" id="A0A7R9V1L4"/>
<proteinExistence type="predicted"/>
<feature type="compositionally biased region" description="Polar residues" evidence="1">
    <location>
        <begin position="252"/>
        <end position="275"/>
    </location>
</feature>
<feature type="region of interest" description="Disordered" evidence="1">
    <location>
        <begin position="252"/>
        <end position="463"/>
    </location>
</feature>
<protein>
    <submittedName>
        <fullName evidence="2">Uncharacterized protein</fullName>
    </submittedName>
</protein>
<sequence length="552" mass="57877">MATAAAVVGGGTADLFAGTSGGTADASALTAGGAAGRGAAAKPSILPAMLMAAVKAGATDGGLSAGGPAGSGTDFPQADAGGADGVSVPAVTVASTADKTCLREPASKDGPVSDAGSGLGEASAGKRCAPGAVPTVGAAGVAPGSRTDDATDEAPKLTARPDHTVCASNEPEMQARVASCWSDPDGEMGLQARPVQPRHEESSDVCTPAGCAPQTAPSRSSEMALAAASEAVPSSHAAVPFSQTDLCRLPSSTAVQTAQACPPTTGSVDLVGQSQARRRRRDESRVCMQQQQPQQQQQQQQEQQQQEHKLSHQQQWLRELVQQREPVQQEHQHQHQQAQQTQQEHVQQMPQATRQKQEQKLKRHFEEVQREQRQQQQQQQTHAQQLPGQEGQAQHSGRRLAQLRADVREGAEARVHGSAADDGSMAASADASRHGQLSVGGLSASGTIGVCSQPPGPMRPTGKRTWRGLAAVEAELAEAEAELAAAEREMRAGDRAGRRRAAPPSELHSRQRSGFPLDAHVARHHPWFVRETARTRALAARPSKRRRADTGP</sequence>
<accession>A0A7R9V1L4</accession>
<feature type="compositionally biased region" description="Basic and acidic residues" evidence="1">
    <location>
        <begin position="405"/>
        <end position="415"/>
    </location>
</feature>
<feature type="compositionally biased region" description="Low complexity" evidence="1">
    <location>
        <begin position="374"/>
        <end position="389"/>
    </location>
</feature>
<feature type="compositionally biased region" description="Basic residues" evidence="1">
    <location>
        <begin position="542"/>
        <end position="552"/>
    </location>
</feature>
<feature type="compositionally biased region" description="Gly residues" evidence="1">
    <location>
        <begin position="61"/>
        <end position="70"/>
    </location>
</feature>
<reference evidence="2" key="1">
    <citation type="submission" date="2021-01" db="EMBL/GenBank/DDBJ databases">
        <authorList>
            <person name="Corre E."/>
            <person name="Pelletier E."/>
            <person name="Niang G."/>
            <person name="Scheremetjew M."/>
            <person name="Finn R."/>
            <person name="Kale V."/>
            <person name="Holt S."/>
            <person name="Cochrane G."/>
            <person name="Meng A."/>
            <person name="Brown T."/>
            <person name="Cohen L."/>
        </authorList>
    </citation>
    <scope>NUCLEOTIDE SEQUENCE</scope>
    <source>
        <strain evidence="2">CCMP219</strain>
    </source>
</reference>
<feature type="compositionally biased region" description="Low complexity" evidence="1">
    <location>
        <begin position="289"/>
        <end position="304"/>
    </location>
</feature>